<sequence>MGRLRIAMVAPPWIPVPPRGYGGIELVVDLLGRELLRRGHDLTVFACQGSDPELNVVALADDDWFNDLGTPDQRVREATYLRRVYQFIKGDQFDVVHEHTEYPGIMLAHTLGVPFPAVATMHGRIGPKEHDFLREVEREIGLVAISEAQKVGSEDIHWDAVVHNAVDAQSLRFSARKDDFLLQLARITPDKGQHVAIEVARQANLPLVLAGKVDPDLRSREYFTTKIRPYLGDRVTWIQNVVGEEKKDLLARARAMLFPIAWDEPFGLAMVEAMASGTPVLAFPRGAARELVDPGVTGFLGDTAEELAQLVGRLGEIDPERCRASVAERFNAGRMADGYEAAYELAMSSYAEPLRPGHTMRMRGPRRGEPSP</sequence>
<comment type="caution">
    <text evidence="3">The sequence shown here is derived from an EMBL/GenBank/DDBJ whole genome shotgun (WGS) entry which is preliminary data.</text>
</comment>
<dbReference type="PANTHER" id="PTHR12526">
    <property type="entry name" value="GLYCOSYLTRANSFERASE"/>
    <property type="match status" value="1"/>
</dbReference>
<name>A0A934KIP9_9BACT</name>
<reference evidence="3 4" key="1">
    <citation type="submission" date="2020-10" db="EMBL/GenBank/DDBJ databases">
        <title>Ca. Dormibacterota MAGs.</title>
        <authorList>
            <person name="Montgomery K."/>
        </authorList>
    </citation>
    <scope>NUCLEOTIDE SEQUENCE [LARGE SCALE GENOMIC DNA]</scope>
    <source>
        <strain evidence="3">SC8811_S16_3</strain>
    </source>
</reference>
<gene>
    <name evidence="3" type="ORF">JF888_09615</name>
</gene>
<dbReference type="Pfam" id="PF13439">
    <property type="entry name" value="Glyco_transf_4"/>
    <property type="match status" value="1"/>
</dbReference>
<dbReference type="CDD" id="cd03802">
    <property type="entry name" value="GT4_AviGT4-like"/>
    <property type="match status" value="1"/>
</dbReference>
<evidence type="ECO:0000313" key="4">
    <source>
        <dbReference type="Proteomes" id="UP000620075"/>
    </source>
</evidence>
<accession>A0A934KIP9</accession>
<dbReference type="EMBL" id="JAEKNQ010000036">
    <property type="protein sequence ID" value="MBJ7603428.1"/>
    <property type="molecule type" value="Genomic_DNA"/>
</dbReference>
<dbReference type="PANTHER" id="PTHR12526:SF595">
    <property type="entry name" value="BLL5217 PROTEIN"/>
    <property type="match status" value="1"/>
</dbReference>
<dbReference type="Pfam" id="PF00534">
    <property type="entry name" value="Glycos_transf_1"/>
    <property type="match status" value="1"/>
</dbReference>
<evidence type="ECO:0000313" key="3">
    <source>
        <dbReference type="EMBL" id="MBJ7603428.1"/>
    </source>
</evidence>
<dbReference type="AlphaFoldDB" id="A0A934KIP9"/>
<dbReference type="SUPFAM" id="SSF53756">
    <property type="entry name" value="UDP-Glycosyltransferase/glycogen phosphorylase"/>
    <property type="match status" value="1"/>
</dbReference>
<protein>
    <submittedName>
        <fullName evidence="3">Glycosyltransferase family 4 protein</fullName>
    </submittedName>
</protein>
<dbReference type="Proteomes" id="UP000620075">
    <property type="component" value="Unassembled WGS sequence"/>
</dbReference>
<dbReference type="InterPro" id="IPR001296">
    <property type="entry name" value="Glyco_trans_1"/>
</dbReference>
<feature type="domain" description="Glycosyltransferase subfamily 4-like N-terminal" evidence="2">
    <location>
        <begin position="21"/>
        <end position="168"/>
    </location>
</feature>
<evidence type="ECO:0000259" key="1">
    <source>
        <dbReference type="Pfam" id="PF00534"/>
    </source>
</evidence>
<feature type="domain" description="Glycosyl transferase family 1" evidence="1">
    <location>
        <begin position="176"/>
        <end position="318"/>
    </location>
</feature>
<proteinExistence type="predicted"/>
<dbReference type="InterPro" id="IPR028098">
    <property type="entry name" value="Glyco_trans_4-like_N"/>
</dbReference>
<evidence type="ECO:0000259" key="2">
    <source>
        <dbReference type="Pfam" id="PF13439"/>
    </source>
</evidence>
<dbReference type="GO" id="GO:0016757">
    <property type="term" value="F:glycosyltransferase activity"/>
    <property type="evidence" value="ECO:0007669"/>
    <property type="project" value="InterPro"/>
</dbReference>
<dbReference type="Gene3D" id="3.40.50.2000">
    <property type="entry name" value="Glycogen Phosphorylase B"/>
    <property type="match status" value="2"/>
</dbReference>
<organism evidence="3 4">
    <name type="scientific">Candidatus Dormiibacter inghamiae</name>
    <dbReference type="NCBI Taxonomy" id="3127013"/>
    <lineage>
        <taxon>Bacteria</taxon>
        <taxon>Bacillati</taxon>
        <taxon>Candidatus Dormiibacterota</taxon>
        <taxon>Candidatus Dormibacteria</taxon>
        <taxon>Candidatus Dormibacterales</taxon>
        <taxon>Candidatus Dormibacteraceae</taxon>
        <taxon>Candidatus Dormiibacter</taxon>
    </lineage>
</organism>